<feature type="non-terminal residue" evidence="1">
    <location>
        <position position="1"/>
    </location>
</feature>
<organism evidence="1 2">
    <name type="scientific">Kipferlia bialata</name>
    <dbReference type="NCBI Taxonomy" id="797122"/>
    <lineage>
        <taxon>Eukaryota</taxon>
        <taxon>Metamonada</taxon>
        <taxon>Carpediemonas-like organisms</taxon>
        <taxon>Kipferlia</taxon>
    </lineage>
</organism>
<accession>A0A9K3D4F9</accession>
<proteinExistence type="predicted"/>
<protein>
    <submittedName>
        <fullName evidence="1">Uncharacterized protein</fullName>
    </submittedName>
</protein>
<dbReference type="EMBL" id="BDIP01004262">
    <property type="protein sequence ID" value="GIQ88651.1"/>
    <property type="molecule type" value="Genomic_DNA"/>
</dbReference>
<evidence type="ECO:0000313" key="2">
    <source>
        <dbReference type="Proteomes" id="UP000265618"/>
    </source>
</evidence>
<evidence type="ECO:0000313" key="1">
    <source>
        <dbReference type="EMBL" id="GIQ88651.1"/>
    </source>
</evidence>
<keyword evidence="2" id="KW-1185">Reference proteome</keyword>
<sequence length="423" mass="47903">MDMPIQYRQSGWVRAPVNDVEGERHQIRAASEYVDICVREGEMLLQEREGEREIGVESEYQHILHEVSVRSLLHGLRSLCLQRLRAYPTHDPAKPRRQGYLYHESDPEENLYSANIDLMFALYHLNEPMCCIRWRDITSHVVNRLCCVDWVDAVVEGVKGMGVEGVSNGIDYSTRQSLWEALSSVVTELDLKGERPSIMGTGDLLRTRDRLLSTLSDHGVIDPYSLVGSSYSWPCTGHKALQTVAKGLSQLYINMPLEMSIDMSVNTQEMWQNEWVDAAFRVNRMFSYSLSGPVEGKPTWKPIAVPSVLAETRGVVWARETADGTMECMVDCVPTEDNESDPDYRMVTMVPTVHQQASLLRNSCAMVEDTLFTVSLLPDDTVCPPLHSACVRLPNQRDYTVWLHDGMLLGRERVSGEVRPLGR</sequence>
<dbReference type="Proteomes" id="UP000265618">
    <property type="component" value="Unassembled WGS sequence"/>
</dbReference>
<gene>
    <name evidence="1" type="ORF">KIPB_010948</name>
</gene>
<name>A0A9K3D4F9_9EUKA</name>
<dbReference type="AlphaFoldDB" id="A0A9K3D4F9"/>
<reference evidence="1 2" key="1">
    <citation type="journal article" date="2018" name="PLoS ONE">
        <title>The draft genome of Kipferlia bialata reveals reductive genome evolution in fornicate parasites.</title>
        <authorList>
            <person name="Tanifuji G."/>
            <person name="Takabayashi S."/>
            <person name="Kume K."/>
            <person name="Takagi M."/>
            <person name="Nakayama T."/>
            <person name="Kamikawa R."/>
            <person name="Inagaki Y."/>
            <person name="Hashimoto T."/>
        </authorList>
    </citation>
    <scope>NUCLEOTIDE SEQUENCE [LARGE SCALE GENOMIC DNA]</scope>
    <source>
        <strain evidence="1">NY0173</strain>
    </source>
</reference>
<comment type="caution">
    <text evidence="1">The sequence shown here is derived from an EMBL/GenBank/DDBJ whole genome shotgun (WGS) entry which is preliminary data.</text>
</comment>